<dbReference type="GeneID" id="105446589"/>
<dbReference type="OMA" id="WPINAVV"/>
<keyword evidence="3" id="KW-1185">Reference proteome</keyword>
<feature type="transmembrane region" description="Helical" evidence="1">
    <location>
        <begin position="45"/>
        <end position="70"/>
    </location>
</feature>
<keyword evidence="1" id="KW-1133">Transmembrane helix</keyword>
<feature type="transmembrane region" description="Helical" evidence="1">
    <location>
        <begin position="131"/>
        <end position="153"/>
    </location>
</feature>
<organism evidence="2 3">
    <name type="scientific">Strongylocentrotus purpuratus</name>
    <name type="common">Purple sea urchin</name>
    <dbReference type="NCBI Taxonomy" id="7668"/>
    <lineage>
        <taxon>Eukaryota</taxon>
        <taxon>Metazoa</taxon>
        <taxon>Echinodermata</taxon>
        <taxon>Eleutherozoa</taxon>
        <taxon>Echinozoa</taxon>
        <taxon>Echinoidea</taxon>
        <taxon>Euechinoidea</taxon>
        <taxon>Echinacea</taxon>
        <taxon>Camarodonta</taxon>
        <taxon>Echinidea</taxon>
        <taxon>Strongylocentrotidae</taxon>
        <taxon>Strongylocentrotus</taxon>
    </lineage>
</organism>
<protein>
    <submittedName>
        <fullName evidence="2">Uncharacterized protein</fullName>
    </submittedName>
</protein>
<feature type="transmembrane region" description="Helical" evidence="1">
    <location>
        <begin position="106"/>
        <end position="125"/>
    </location>
</feature>
<reference evidence="2" key="2">
    <citation type="submission" date="2021-01" db="UniProtKB">
        <authorList>
            <consortium name="EnsemblMetazoa"/>
        </authorList>
    </citation>
    <scope>IDENTIFICATION</scope>
</reference>
<dbReference type="RefSeq" id="XP_030845710.1">
    <property type="nucleotide sequence ID" value="XM_030989850.1"/>
</dbReference>
<accession>A0A7M7P3B6</accession>
<evidence type="ECO:0000256" key="1">
    <source>
        <dbReference type="SAM" id="Phobius"/>
    </source>
</evidence>
<dbReference type="OrthoDB" id="10071849at2759"/>
<keyword evidence="1" id="KW-0812">Transmembrane</keyword>
<dbReference type="Proteomes" id="UP000007110">
    <property type="component" value="Unassembled WGS sequence"/>
</dbReference>
<reference evidence="3" key="1">
    <citation type="submission" date="2015-02" db="EMBL/GenBank/DDBJ databases">
        <title>Genome sequencing for Strongylocentrotus purpuratus.</title>
        <authorList>
            <person name="Murali S."/>
            <person name="Liu Y."/>
            <person name="Vee V."/>
            <person name="English A."/>
            <person name="Wang M."/>
            <person name="Skinner E."/>
            <person name="Han Y."/>
            <person name="Muzny D.M."/>
            <person name="Worley K.C."/>
            <person name="Gibbs R.A."/>
        </authorList>
    </citation>
    <scope>NUCLEOTIDE SEQUENCE</scope>
</reference>
<dbReference type="EnsemblMetazoa" id="XM_030989850">
    <property type="protein sequence ID" value="XP_030845710"/>
    <property type="gene ID" value="LOC105446589"/>
</dbReference>
<proteinExistence type="predicted"/>
<dbReference type="InParanoid" id="A0A7M7P3B6"/>
<evidence type="ECO:0000313" key="3">
    <source>
        <dbReference type="Proteomes" id="UP000007110"/>
    </source>
</evidence>
<dbReference type="KEGG" id="spu:105446589"/>
<feature type="transmembrane region" description="Helical" evidence="1">
    <location>
        <begin position="76"/>
        <end position="99"/>
    </location>
</feature>
<name>A0A7M7P3B6_STRPU</name>
<keyword evidence="1" id="KW-0472">Membrane</keyword>
<sequence length="173" mass="18963">MPQPRRNGGGQAPAQRRNNAAWRARWAKFKKNFTKKRSPNFHYRAGLTIGGIQLVAGILSVILSGVAVTFYHWDVIGYPSVGVWAGIVFYIPAGILGIAAKKQHTFIIYLYMTWSIFSALVGPFMTIFEGVVAGVGSLVFACKGLLGPLFGIWPINAVVNESLCEKFGIENLM</sequence>
<evidence type="ECO:0000313" key="2">
    <source>
        <dbReference type="EnsemblMetazoa" id="XP_030845710"/>
    </source>
</evidence>
<dbReference type="AlphaFoldDB" id="A0A7M7P3B6"/>